<keyword evidence="2" id="KW-1185">Reference proteome</keyword>
<protein>
    <submittedName>
        <fullName evidence="1">Uncharacterized protein</fullName>
    </submittedName>
</protein>
<evidence type="ECO:0000313" key="2">
    <source>
        <dbReference type="Proteomes" id="UP000814033"/>
    </source>
</evidence>
<dbReference type="EMBL" id="MU276102">
    <property type="protein sequence ID" value="KAI0041782.1"/>
    <property type="molecule type" value="Genomic_DNA"/>
</dbReference>
<organism evidence="1 2">
    <name type="scientific">Auriscalpium vulgare</name>
    <dbReference type="NCBI Taxonomy" id="40419"/>
    <lineage>
        <taxon>Eukaryota</taxon>
        <taxon>Fungi</taxon>
        <taxon>Dikarya</taxon>
        <taxon>Basidiomycota</taxon>
        <taxon>Agaricomycotina</taxon>
        <taxon>Agaricomycetes</taxon>
        <taxon>Russulales</taxon>
        <taxon>Auriscalpiaceae</taxon>
        <taxon>Auriscalpium</taxon>
    </lineage>
</organism>
<reference evidence="1" key="1">
    <citation type="submission" date="2021-02" db="EMBL/GenBank/DDBJ databases">
        <authorList>
            <consortium name="DOE Joint Genome Institute"/>
            <person name="Ahrendt S."/>
            <person name="Looney B.P."/>
            <person name="Miyauchi S."/>
            <person name="Morin E."/>
            <person name="Drula E."/>
            <person name="Courty P.E."/>
            <person name="Chicoki N."/>
            <person name="Fauchery L."/>
            <person name="Kohler A."/>
            <person name="Kuo A."/>
            <person name="Labutti K."/>
            <person name="Pangilinan J."/>
            <person name="Lipzen A."/>
            <person name="Riley R."/>
            <person name="Andreopoulos W."/>
            <person name="He G."/>
            <person name="Johnson J."/>
            <person name="Barry K.W."/>
            <person name="Grigoriev I.V."/>
            <person name="Nagy L."/>
            <person name="Hibbett D."/>
            <person name="Henrissat B."/>
            <person name="Matheny P.B."/>
            <person name="Labbe J."/>
            <person name="Martin F."/>
        </authorList>
    </citation>
    <scope>NUCLEOTIDE SEQUENCE</scope>
    <source>
        <strain evidence="1">FP105234-sp</strain>
    </source>
</reference>
<proteinExistence type="predicted"/>
<comment type="caution">
    <text evidence="1">The sequence shown here is derived from an EMBL/GenBank/DDBJ whole genome shotgun (WGS) entry which is preliminary data.</text>
</comment>
<gene>
    <name evidence="1" type="ORF">FA95DRAFT_1610736</name>
</gene>
<evidence type="ECO:0000313" key="1">
    <source>
        <dbReference type="EMBL" id="KAI0041782.1"/>
    </source>
</evidence>
<reference evidence="1" key="2">
    <citation type="journal article" date="2022" name="New Phytol.">
        <title>Evolutionary transition to the ectomycorrhizal habit in the genomes of a hyperdiverse lineage of mushroom-forming fungi.</title>
        <authorList>
            <person name="Looney B."/>
            <person name="Miyauchi S."/>
            <person name="Morin E."/>
            <person name="Drula E."/>
            <person name="Courty P.E."/>
            <person name="Kohler A."/>
            <person name="Kuo A."/>
            <person name="LaButti K."/>
            <person name="Pangilinan J."/>
            <person name="Lipzen A."/>
            <person name="Riley R."/>
            <person name="Andreopoulos W."/>
            <person name="He G."/>
            <person name="Johnson J."/>
            <person name="Nolan M."/>
            <person name="Tritt A."/>
            <person name="Barry K.W."/>
            <person name="Grigoriev I.V."/>
            <person name="Nagy L.G."/>
            <person name="Hibbett D."/>
            <person name="Henrissat B."/>
            <person name="Matheny P.B."/>
            <person name="Labbe J."/>
            <person name="Martin F.M."/>
        </authorList>
    </citation>
    <scope>NUCLEOTIDE SEQUENCE</scope>
    <source>
        <strain evidence="1">FP105234-sp</strain>
    </source>
</reference>
<sequence length="356" mass="40503">MPTTFLEIDIAIIELIYMSSQHATIDYPSLRACALVCRAWRPIAQRLLFRRAPHPQLHPSNIFIDAGRLLLRTLRTSPHLIPHIRSIHIPLGSDIRTRVHFNEVECLALLELCAHVELISLQFLGLCNELASMLRAITINPAFLRVHADGSVVDQVINIWPGLRGLVVDAFKRQNFSLHIPRSVQSLHMNFATKGDGILQDSLPGLRELDVQYLRWSSIEYRQLCTSGVFGQIHRLHLERTRFPPQEILRQLVQLASFVFDCLPSAIEDGIELPPTLCHVGYHGPAFPQSETDWERFGQLCMALRALGSLNHVTATRMAPQDELAALDNVCRDRGLEFVVYMTPEIYHRPINVDWI</sequence>
<accession>A0ACB8RCU2</accession>
<name>A0ACB8RCU2_9AGAM</name>
<dbReference type="Proteomes" id="UP000814033">
    <property type="component" value="Unassembled WGS sequence"/>
</dbReference>